<dbReference type="OrthoDB" id="7841352at2"/>
<dbReference type="SUPFAM" id="SSF56925">
    <property type="entry name" value="OMPA-like"/>
    <property type="match status" value="1"/>
</dbReference>
<feature type="domain" description="Transferrin-binding protein B C-lobe/N-lobe beta-barrel" evidence="2">
    <location>
        <begin position="164"/>
        <end position="290"/>
    </location>
</feature>
<gene>
    <name evidence="3" type="ORF">SAMN04488238_108159</name>
</gene>
<dbReference type="InterPro" id="IPR001677">
    <property type="entry name" value="TbpB_B_D"/>
</dbReference>
<name>A0A1H3BU61_9RHOB</name>
<proteinExistence type="predicted"/>
<evidence type="ECO:0000313" key="4">
    <source>
        <dbReference type="Proteomes" id="UP000198539"/>
    </source>
</evidence>
<evidence type="ECO:0000313" key="3">
    <source>
        <dbReference type="EMBL" id="SDX44719.1"/>
    </source>
</evidence>
<dbReference type="PROSITE" id="PS51257">
    <property type="entry name" value="PROKAR_LIPOPROTEIN"/>
    <property type="match status" value="1"/>
</dbReference>
<keyword evidence="4" id="KW-1185">Reference proteome</keyword>
<organism evidence="3 4">
    <name type="scientific">Roseicitreum antarcticum</name>
    <dbReference type="NCBI Taxonomy" id="564137"/>
    <lineage>
        <taxon>Bacteria</taxon>
        <taxon>Pseudomonadati</taxon>
        <taxon>Pseudomonadota</taxon>
        <taxon>Alphaproteobacteria</taxon>
        <taxon>Rhodobacterales</taxon>
        <taxon>Paracoccaceae</taxon>
        <taxon>Roseicitreum</taxon>
    </lineage>
</organism>
<protein>
    <recommendedName>
        <fullName evidence="2">Transferrin-binding protein B C-lobe/N-lobe beta-barrel domain-containing protein</fullName>
    </recommendedName>
</protein>
<dbReference type="Pfam" id="PF01298">
    <property type="entry name" value="TbpB_B_D"/>
    <property type="match status" value="1"/>
</dbReference>
<dbReference type="RefSeq" id="WP_092890986.1">
    <property type="nucleotide sequence ID" value="NZ_CP061498.1"/>
</dbReference>
<reference evidence="3 4" key="1">
    <citation type="submission" date="2016-10" db="EMBL/GenBank/DDBJ databases">
        <authorList>
            <person name="de Groot N.N."/>
        </authorList>
    </citation>
    <scope>NUCLEOTIDE SEQUENCE [LARGE SCALE GENOMIC DNA]</scope>
    <source>
        <strain evidence="3 4">CGMCC 1.8894</strain>
    </source>
</reference>
<dbReference type="Proteomes" id="UP000198539">
    <property type="component" value="Unassembled WGS sequence"/>
</dbReference>
<sequence length="308" mass="30293">MKINIAVIGLIGVTALGACGGGGGGGGGGIVTPGTPSPRDTLPVTGQGNSGGVLSRSGENPLAGVEATMAYAGNSGRSSGAHVDFHNGDMSGVGVRCSRAGGGAVVPSCDVSNARAAYLTNELSGSHSYAGTFVVEGYGPGGNQNGTVALHASPTGQGRDRVQLPSGGQTQYNGRFQAGGGLVEGGQMRNGTINGSIAMDVDFAQHSLDGTMTGTLYDATTTRYIPVAAGFADAVVGVDGTIYNGTDTTMTYGGQQASGQLDGAFYGPNAEEAAGSFGFGNELGGMTGIFVGCSANSGVNCVAPSPRF</sequence>
<evidence type="ECO:0000256" key="1">
    <source>
        <dbReference type="SAM" id="MobiDB-lite"/>
    </source>
</evidence>
<evidence type="ECO:0000259" key="2">
    <source>
        <dbReference type="Pfam" id="PF01298"/>
    </source>
</evidence>
<dbReference type="Gene3D" id="2.40.160.90">
    <property type="match status" value="1"/>
</dbReference>
<dbReference type="AlphaFoldDB" id="A0A1H3BU61"/>
<dbReference type="InterPro" id="IPR011250">
    <property type="entry name" value="OMP/PagP_B-barrel"/>
</dbReference>
<feature type="region of interest" description="Disordered" evidence="1">
    <location>
        <begin position="29"/>
        <end position="59"/>
    </location>
</feature>
<dbReference type="STRING" id="564137.SAMN04488238_108159"/>
<accession>A0A1H3BU61</accession>
<dbReference type="EMBL" id="FNOM01000008">
    <property type="protein sequence ID" value="SDX44719.1"/>
    <property type="molecule type" value="Genomic_DNA"/>
</dbReference>